<proteinExistence type="predicted"/>
<feature type="transmembrane region" description="Helical" evidence="1">
    <location>
        <begin position="74"/>
        <end position="92"/>
    </location>
</feature>
<reference evidence="3" key="1">
    <citation type="submission" date="2020-04" db="EMBL/GenBank/DDBJ databases">
        <authorList>
            <person name="Zhang T."/>
        </authorList>
    </citation>
    <scope>NUCLEOTIDE SEQUENCE</scope>
    <source>
        <strain evidence="3">HKST-UBA02</strain>
    </source>
</reference>
<accession>A0A956NBK7</accession>
<keyword evidence="1" id="KW-1133">Transmembrane helix</keyword>
<gene>
    <name evidence="3" type="ORF">KDA27_08300</name>
</gene>
<feature type="transmembrane region" description="Helical" evidence="1">
    <location>
        <begin position="671"/>
        <end position="688"/>
    </location>
</feature>
<name>A0A956NBK7_UNCEI</name>
<dbReference type="InterPro" id="IPR011853">
    <property type="entry name" value="TRAP_DctM-Dct_fused"/>
</dbReference>
<dbReference type="InterPro" id="IPR010656">
    <property type="entry name" value="DctM"/>
</dbReference>
<protein>
    <submittedName>
        <fullName evidence="3">TRAP transporter fused permease subunit</fullName>
    </submittedName>
</protein>
<reference evidence="3" key="2">
    <citation type="journal article" date="2021" name="Microbiome">
        <title>Successional dynamics and alternative stable states in a saline activated sludge microbial community over 9 years.</title>
        <authorList>
            <person name="Wang Y."/>
            <person name="Ye J."/>
            <person name="Ju F."/>
            <person name="Liu L."/>
            <person name="Boyd J.A."/>
            <person name="Deng Y."/>
            <person name="Parks D.H."/>
            <person name="Jiang X."/>
            <person name="Yin X."/>
            <person name="Woodcroft B.J."/>
            <person name="Tyson G.W."/>
            <person name="Hugenholtz P."/>
            <person name="Polz M.F."/>
            <person name="Zhang T."/>
        </authorList>
    </citation>
    <scope>NUCLEOTIDE SEQUENCE</scope>
    <source>
        <strain evidence="3">HKST-UBA02</strain>
    </source>
</reference>
<feature type="transmembrane region" description="Helical" evidence="1">
    <location>
        <begin position="620"/>
        <end position="641"/>
    </location>
</feature>
<comment type="caution">
    <text evidence="3">The sequence shown here is derived from an EMBL/GenBank/DDBJ whole genome shotgun (WGS) entry which is preliminary data.</text>
</comment>
<feature type="transmembrane region" description="Helical" evidence="1">
    <location>
        <begin position="45"/>
        <end position="62"/>
    </location>
</feature>
<dbReference type="EMBL" id="JAGQHS010000032">
    <property type="protein sequence ID" value="MCA9755787.1"/>
    <property type="molecule type" value="Genomic_DNA"/>
</dbReference>
<sequence length="697" mass="74018">MSIEIISPDEHRARRTAVLAVGVVISILHIWFNTFGLLSNLWQNGLHYAGFALLCVLVFPITRRDGRAGQIFRTLDIGWGLLAAFSAVFMVAREDAIYDNGVRLATVDWIFAVILILTAIELTRRTTGWIIPGIIVVALTYVSVWGPHIPGVFKFAGLKPETLLFRSVYGDDALFGNIALISSSFVFMFILFGAFLLRSGAGDFIIDLARVLAGRTAGGPGLVAVIASGLTGTISGSAIANTASTGVITIPLMIKAGFKPKFAAAVEATASTGGQLMPPIMGAGAFVMASYTQIPYPTIVAVSFLPAILYFASVGFYVRTEARKLGLQPVDEETISFGTVMKKGGLAFLIPITVLIGMLVYGFTPTFAAGISILSVVVASWFTRNRMGPRAIIEALALGARNMIMTAILLCSVGLIVNVIATAGIGNTFSVMISEWSGNSIFIAIVLVALASLILGMGLPVTAAYIVLGTLSAPALFNMIADSHLLHALASGAISEDATAIFMLAVPDQMALIGQPMAMETAKQIMAAVPLEMAGILREQVLSPDVLTFSLLSAHMIIFWLSQDSNVTPPVCLAAFTGAAIAKTPPMSTGLEAWKIAKGLYIVPLLFAYTDFLGGSWTEVLTVFGFGLVGIYALVGAMQGFLEGRLNWILRVVVFAAGIAILWPANLLVDSTGLVVFVVIFFFTWKRGRVPTAVPAT</sequence>
<feature type="transmembrane region" description="Helical" evidence="1">
    <location>
        <begin position="104"/>
        <end position="122"/>
    </location>
</feature>
<dbReference type="Pfam" id="PF06808">
    <property type="entry name" value="DctM"/>
    <property type="match status" value="1"/>
</dbReference>
<dbReference type="Proteomes" id="UP000739538">
    <property type="component" value="Unassembled WGS sequence"/>
</dbReference>
<keyword evidence="1" id="KW-0812">Transmembrane</keyword>
<dbReference type="AlphaFoldDB" id="A0A956NBK7"/>
<feature type="transmembrane region" description="Helical" evidence="1">
    <location>
        <begin position="441"/>
        <end position="468"/>
    </location>
</feature>
<feature type="transmembrane region" description="Helical" evidence="1">
    <location>
        <begin position="367"/>
        <end position="383"/>
    </location>
</feature>
<keyword evidence="1" id="KW-0472">Membrane</keyword>
<evidence type="ECO:0000256" key="1">
    <source>
        <dbReference type="SAM" id="Phobius"/>
    </source>
</evidence>
<feature type="domain" description="TRAP C4-dicarboxylate transport system permease DctM subunit" evidence="2">
    <location>
        <begin position="115"/>
        <end position="602"/>
    </location>
</feature>
<feature type="transmembrane region" description="Helical" evidence="1">
    <location>
        <begin position="129"/>
        <end position="153"/>
    </location>
</feature>
<organism evidence="3 4">
    <name type="scientific">Eiseniibacteriota bacterium</name>
    <dbReference type="NCBI Taxonomy" id="2212470"/>
    <lineage>
        <taxon>Bacteria</taxon>
        <taxon>Candidatus Eiseniibacteriota</taxon>
    </lineage>
</organism>
<feature type="transmembrane region" description="Helical" evidence="1">
    <location>
        <begin position="17"/>
        <end position="39"/>
    </location>
</feature>
<evidence type="ECO:0000313" key="3">
    <source>
        <dbReference type="EMBL" id="MCA9755787.1"/>
    </source>
</evidence>
<feature type="transmembrane region" description="Helical" evidence="1">
    <location>
        <begin position="344"/>
        <end position="361"/>
    </location>
</feature>
<feature type="transmembrane region" description="Helical" evidence="1">
    <location>
        <begin position="294"/>
        <end position="318"/>
    </location>
</feature>
<dbReference type="NCBIfam" id="TIGR02123">
    <property type="entry name" value="TRAP_fused"/>
    <property type="match status" value="1"/>
</dbReference>
<feature type="transmembrane region" description="Helical" evidence="1">
    <location>
        <begin position="173"/>
        <end position="197"/>
    </location>
</feature>
<dbReference type="PANTHER" id="PTHR43849">
    <property type="entry name" value="BLL3936 PROTEIN"/>
    <property type="match status" value="1"/>
</dbReference>
<evidence type="ECO:0000259" key="2">
    <source>
        <dbReference type="Pfam" id="PF06808"/>
    </source>
</evidence>
<evidence type="ECO:0000313" key="4">
    <source>
        <dbReference type="Proteomes" id="UP000739538"/>
    </source>
</evidence>
<feature type="transmembrane region" description="Helical" evidence="1">
    <location>
        <begin position="404"/>
        <end position="429"/>
    </location>
</feature>
<dbReference type="PANTHER" id="PTHR43849:SF2">
    <property type="entry name" value="BLL3936 PROTEIN"/>
    <property type="match status" value="1"/>
</dbReference>